<keyword evidence="4" id="KW-1003">Cell membrane</keyword>
<protein>
    <submittedName>
        <fullName evidence="16">PTS fructose transporter subunit IIC</fullName>
    </submittedName>
</protein>
<sequence>MKITELLKRDTVIMNLTASNKEAVIDELVEKLSGANRLNSKTEFKEAILKRESQSTTGIGEGIAIPHAKTKAVKQPAICFGRSVSGINYESLDGQPAHLFFMIAASEGANNTHLETLSRLSTLLMDEGFRKQLLEAKDEEELLRLFDEKENEKEEEVEVAKPEGDEPYVLAVTACPTGIAHTYMAADSLKAKAAELGIAIKVETNGSTGIKNGLTKEDIERATAIIVAADKQVEINRFAGKHVIQVPVADGIRKTEKLLNRAVKQDAPIFKGVKENGKSESIEKEKGLGIYKHLMSGVSNMLPFVVGGGILIALAFSFGGIKAEGPLAELFMSMGGGKTGAFLFLVPILAGFIASSIADRPGFMPGVVGGFLAAHANAGFLGGLIAGFLAGYVVLGLKRLFSGLPAQLEGIKPVLLYPVFGLLITGVVMQKVVNPPVVALNEMLTGWLNGLNGTNAILLGLILGGMMAIDMGGPINKAAFTFGIAAIEAQNFGVHSAVMAGGMVPPLAVAFATTFFKTKFTEAERKSGLTNYIMGASFITEGAIPFAAADPIRVIVSCVVGSSIAGALSMLFQITLPAPHGGLFVIALVNKPLLYIFSILVGTVISALMMGIWKKKVK</sequence>
<dbReference type="InterPro" id="IPR050864">
    <property type="entry name" value="Bacterial_PTS_Sugar_Transport"/>
</dbReference>
<evidence type="ECO:0000256" key="7">
    <source>
        <dbReference type="ARBA" id="ARBA00022679"/>
    </source>
</evidence>
<organism evidence="16 17">
    <name type="scientific">Bacillus toyonensis</name>
    <dbReference type="NCBI Taxonomy" id="155322"/>
    <lineage>
        <taxon>Bacteria</taxon>
        <taxon>Bacillati</taxon>
        <taxon>Bacillota</taxon>
        <taxon>Bacilli</taxon>
        <taxon>Bacillales</taxon>
        <taxon>Bacillaceae</taxon>
        <taxon>Bacillus</taxon>
        <taxon>Bacillus cereus group</taxon>
    </lineage>
</organism>
<dbReference type="EMBL" id="NUAP01000029">
    <property type="protein sequence ID" value="PEN87710.1"/>
    <property type="molecule type" value="Genomic_DNA"/>
</dbReference>
<keyword evidence="3" id="KW-0813">Transport</keyword>
<proteinExistence type="predicted"/>
<evidence type="ECO:0000256" key="1">
    <source>
        <dbReference type="ARBA" id="ARBA00004429"/>
    </source>
</evidence>
<evidence type="ECO:0000256" key="4">
    <source>
        <dbReference type="ARBA" id="ARBA00022475"/>
    </source>
</evidence>
<evidence type="ECO:0000256" key="12">
    <source>
        <dbReference type="SAM" id="Phobius"/>
    </source>
</evidence>
<dbReference type="PROSITE" id="PS00372">
    <property type="entry name" value="PTS_EIIA_TYPE_2_HIS"/>
    <property type="match status" value="1"/>
</dbReference>
<dbReference type="InterPro" id="IPR004715">
    <property type="entry name" value="PTS_IIA_fruc"/>
</dbReference>
<keyword evidence="5" id="KW-0597">Phosphoprotein</keyword>
<dbReference type="PROSITE" id="PS51094">
    <property type="entry name" value="PTS_EIIA_TYPE_2"/>
    <property type="match status" value="1"/>
</dbReference>
<evidence type="ECO:0000256" key="9">
    <source>
        <dbReference type="ARBA" id="ARBA00022692"/>
    </source>
</evidence>
<feature type="transmembrane region" description="Helical" evidence="12">
    <location>
        <begin position="415"/>
        <end position="433"/>
    </location>
</feature>
<keyword evidence="9 12" id="KW-0812">Transmembrane</keyword>
<feature type="transmembrane region" description="Helical" evidence="12">
    <location>
        <begin position="341"/>
        <end position="358"/>
    </location>
</feature>
<dbReference type="PANTHER" id="PTHR30505">
    <property type="entry name" value="FRUCTOSE-LIKE PERMEASE"/>
    <property type="match status" value="1"/>
</dbReference>
<dbReference type="Gene3D" id="3.40.50.2300">
    <property type="match status" value="1"/>
</dbReference>
<feature type="transmembrane region" description="Helical" evidence="12">
    <location>
        <begin position="528"/>
        <end position="547"/>
    </location>
</feature>
<feature type="domain" description="PTS EIIC type-2" evidence="15">
    <location>
        <begin position="290"/>
        <end position="618"/>
    </location>
</feature>
<dbReference type="AlphaFoldDB" id="A0AB36T498"/>
<evidence type="ECO:0000256" key="2">
    <source>
        <dbReference type="ARBA" id="ARBA00004496"/>
    </source>
</evidence>
<gene>
    <name evidence="16" type="ORF">CN551_17855</name>
</gene>
<dbReference type="InterPro" id="IPR003353">
    <property type="entry name" value="PTS_IIB_fruc"/>
</dbReference>
<dbReference type="GO" id="GO:0005886">
    <property type="term" value="C:plasma membrane"/>
    <property type="evidence" value="ECO:0007669"/>
    <property type="project" value="UniProtKB-SubCell"/>
</dbReference>
<evidence type="ECO:0000256" key="11">
    <source>
        <dbReference type="ARBA" id="ARBA00023136"/>
    </source>
</evidence>
<evidence type="ECO:0000259" key="14">
    <source>
        <dbReference type="PROSITE" id="PS51099"/>
    </source>
</evidence>
<dbReference type="NCBIfam" id="TIGR00848">
    <property type="entry name" value="fruA"/>
    <property type="match status" value="1"/>
</dbReference>
<feature type="transmembrane region" description="Helical" evidence="12">
    <location>
        <begin position="492"/>
        <end position="516"/>
    </location>
</feature>
<feature type="domain" description="PTS EIIA type-2" evidence="13">
    <location>
        <begin position="5"/>
        <end position="149"/>
    </location>
</feature>
<evidence type="ECO:0000313" key="17">
    <source>
        <dbReference type="Proteomes" id="UP000220078"/>
    </source>
</evidence>
<dbReference type="NCBIfam" id="TIGR01427">
    <property type="entry name" value="PTS_IIC_fructo"/>
    <property type="match status" value="1"/>
</dbReference>
<evidence type="ECO:0000256" key="6">
    <source>
        <dbReference type="ARBA" id="ARBA00022597"/>
    </source>
</evidence>
<dbReference type="GO" id="GO:0005351">
    <property type="term" value="F:carbohydrate:proton symporter activity"/>
    <property type="evidence" value="ECO:0007669"/>
    <property type="project" value="InterPro"/>
</dbReference>
<dbReference type="InterPro" id="IPR016152">
    <property type="entry name" value="PTrfase/Anion_transptr"/>
</dbReference>
<feature type="transmembrane region" description="Helical" evidence="12">
    <location>
        <begin position="370"/>
        <end position="395"/>
    </location>
</feature>
<reference evidence="16 17" key="1">
    <citation type="submission" date="2017-09" db="EMBL/GenBank/DDBJ databases">
        <title>Large-scale bioinformatics analysis of Bacillus genomes uncovers conserved roles of natural products in bacterial physiology.</title>
        <authorList>
            <consortium name="Agbiome Team Llc"/>
            <person name="Bleich R.M."/>
            <person name="Kirk G.J."/>
            <person name="Santa Maria K.C."/>
            <person name="Allen S.E."/>
            <person name="Farag S."/>
            <person name="Shank E.A."/>
            <person name="Bowers A."/>
        </authorList>
    </citation>
    <scope>NUCLEOTIDE SEQUENCE [LARGE SCALE GENOMIC DNA]</scope>
    <source>
        <strain evidence="16 17">AFS027629</strain>
    </source>
</reference>
<dbReference type="CDD" id="cd05569">
    <property type="entry name" value="PTS_IIB_fructose"/>
    <property type="match status" value="1"/>
</dbReference>
<feature type="domain" description="PTS EIIB type-2" evidence="14">
    <location>
        <begin position="169"/>
        <end position="264"/>
    </location>
</feature>
<dbReference type="Pfam" id="PF02302">
    <property type="entry name" value="PTS_IIB"/>
    <property type="match status" value="1"/>
</dbReference>
<evidence type="ECO:0000256" key="8">
    <source>
        <dbReference type="ARBA" id="ARBA00022683"/>
    </source>
</evidence>
<dbReference type="SUPFAM" id="SSF55804">
    <property type="entry name" value="Phoshotransferase/anion transport protein"/>
    <property type="match status" value="1"/>
</dbReference>
<dbReference type="InterPro" id="IPR036095">
    <property type="entry name" value="PTS_EIIB-like_sf"/>
</dbReference>
<dbReference type="SUPFAM" id="SSF52794">
    <property type="entry name" value="PTS system IIB component-like"/>
    <property type="match status" value="1"/>
</dbReference>
<feature type="transmembrane region" description="Helical" evidence="12">
    <location>
        <begin position="301"/>
        <end position="321"/>
    </location>
</feature>
<accession>A0AB36T498</accession>
<evidence type="ECO:0000256" key="5">
    <source>
        <dbReference type="ARBA" id="ARBA00022553"/>
    </source>
</evidence>
<dbReference type="PROSITE" id="PS51099">
    <property type="entry name" value="PTS_EIIB_TYPE_2"/>
    <property type="match status" value="1"/>
</dbReference>
<dbReference type="InterPro" id="IPR002178">
    <property type="entry name" value="PTS_EIIA_type-2_dom"/>
</dbReference>
<evidence type="ECO:0000256" key="3">
    <source>
        <dbReference type="ARBA" id="ARBA00022448"/>
    </source>
</evidence>
<keyword evidence="6" id="KW-0762">Sugar transport</keyword>
<dbReference type="GO" id="GO:0090563">
    <property type="term" value="F:protein-phosphocysteine-sugar phosphotransferase activity"/>
    <property type="evidence" value="ECO:0007669"/>
    <property type="project" value="TreeGrafter"/>
</dbReference>
<evidence type="ECO:0000259" key="15">
    <source>
        <dbReference type="PROSITE" id="PS51104"/>
    </source>
</evidence>
<dbReference type="Proteomes" id="UP000220078">
    <property type="component" value="Unassembled WGS sequence"/>
</dbReference>
<feature type="transmembrane region" description="Helical" evidence="12">
    <location>
        <begin position="554"/>
        <end position="574"/>
    </location>
</feature>
<feature type="transmembrane region" description="Helical" evidence="12">
    <location>
        <begin position="594"/>
        <end position="613"/>
    </location>
</feature>
<dbReference type="FunFam" id="3.40.930.10:FF:000009">
    <property type="entry name" value="PTS system, fructose specific IIABC component"/>
    <property type="match status" value="1"/>
</dbReference>
<dbReference type="PROSITE" id="PS51104">
    <property type="entry name" value="PTS_EIIC_TYPE_2"/>
    <property type="match status" value="1"/>
</dbReference>
<comment type="caution">
    <text evidence="16">The sequence shown here is derived from an EMBL/GenBank/DDBJ whole genome shotgun (WGS) entry which is preliminary data.</text>
</comment>
<evidence type="ECO:0000259" key="13">
    <source>
        <dbReference type="PROSITE" id="PS51094"/>
    </source>
</evidence>
<dbReference type="GO" id="GO:0022877">
    <property type="term" value="F:protein-N(PI)-phosphohistidine-fructose phosphotransferase system transporter activity"/>
    <property type="evidence" value="ECO:0007669"/>
    <property type="project" value="InterPro"/>
</dbReference>
<dbReference type="CDD" id="cd00211">
    <property type="entry name" value="PTS_IIA_fru"/>
    <property type="match status" value="1"/>
</dbReference>
<keyword evidence="11 12" id="KW-0472">Membrane</keyword>
<dbReference type="InterPro" id="IPR013014">
    <property type="entry name" value="PTS_EIIC_2"/>
</dbReference>
<dbReference type="Gene3D" id="3.40.930.10">
    <property type="entry name" value="Mannitol-specific EII, Chain A"/>
    <property type="match status" value="1"/>
</dbReference>
<dbReference type="InterPro" id="IPR013011">
    <property type="entry name" value="PTS_EIIB_2"/>
</dbReference>
<keyword evidence="10 12" id="KW-1133">Transmembrane helix</keyword>
<evidence type="ECO:0000313" key="16">
    <source>
        <dbReference type="EMBL" id="PEN87710.1"/>
    </source>
</evidence>
<keyword evidence="7" id="KW-0808">Transferase</keyword>
<dbReference type="FunFam" id="3.40.50.2300:FF:000014">
    <property type="entry name" value="PTS system fructose-like transporter subunit IIB"/>
    <property type="match status" value="1"/>
</dbReference>
<comment type="subcellular location">
    <subcellularLocation>
        <location evidence="1">Cell inner membrane</location>
        <topology evidence="1">Multi-pass membrane protein</topology>
    </subcellularLocation>
    <subcellularLocation>
        <location evidence="2">Cytoplasm</location>
    </subcellularLocation>
</comment>
<dbReference type="NCBIfam" id="TIGR00829">
    <property type="entry name" value="FRU"/>
    <property type="match status" value="1"/>
</dbReference>
<dbReference type="Pfam" id="PF00359">
    <property type="entry name" value="PTS_EIIA_2"/>
    <property type="match status" value="1"/>
</dbReference>
<keyword evidence="8" id="KW-0598">Phosphotransferase system</keyword>
<dbReference type="InterPro" id="IPR003501">
    <property type="entry name" value="PTS_EIIB_2/3"/>
</dbReference>
<name>A0AB36T498_9BACI</name>
<dbReference type="GO" id="GO:0005737">
    <property type="term" value="C:cytoplasm"/>
    <property type="evidence" value="ECO:0007669"/>
    <property type="project" value="UniProtKB-SubCell"/>
</dbReference>
<feature type="transmembrane region" description="Helical" evidence="12">
    <location>
        <begin position="453"/>
        <end position="471"/>
    </location>
</feature>
<dbReference type="GO" id="GO:0009401">
    <property type="term" value="P:phosphoenolpyruvate-dependent sugar phosphotransferase system"/>
    <property type="evidence" value="ECO:0007669"/>
    <property type="project" value="UniProtKB-KW"/>
</dbReference>
<evidence type="ECO:0000256" key="10">
    <source>
        <dbReference type="ARBA" id="ARBA00022989"/>
    </source>
</evidence>
<dbReference type="PANTHER" id="PTHR30505:SF28">
    <property type="entry name" value="PTS SYSTEM 2-O-ALPHA-MANNOSYL-D-GLYCERATE-SPECIFIC EIIABC COMPONENT"/>
    <property type="match status" value="1"/>
</dbReference>
<dbReference type="RefSeq" id="WP_000704649.1">
    <property type="nucleotide sequence ID" value="NZ_JBEUTG010000091.1"/>
</dbReference>
<dbReference type="InterPro" id="IPR006327">
    <property type="entry name" value="PTS_IIC_fruc"/>
</dbReference>